<dbReference type="RefSeq" id="XP_025379258.1">
    <property type="nucleotide sequence ID" value="XM_025523480.1"/>
</dbReference>
<dbReference type="STRING" id="215250.A0A316YR80"/>
<organism evidence="3 4">
    <name type="scientific">Acaromyces ingoldii</name>
    <dbReference type="NCBI Taxonomy" id="215250"/>
    <lineage>
        <taxon>Eukaryota</taxon>
        <taxon>Fungi</taxon>
        <taxon>Dikarya</taxon>
        <taxon>Basidiomycota</taxon>
        <taxon>Ustilaginomycotina</taxon>
        <taxon>Exobasidiomycetes</taxon>
        <taxon>Exobasidiales</taxon>
        <taxon>Cryptobasidiaceae</taxon>
        <taxon>Acaromyces</taxon>
    </lineage>
</organism>
<dbReference type="PANTHER" id="PTHR22957:SF268">
    <property type="entry name" value="ANKYRIN REPEAT-CONTAINING PROTEIN"/>
    <property type="match status" value="1"/>
</dbReference>
<proteinExistence type="predicted"/>
<dbReference type="Proteomes" id="UP000245768">
    <property type="component" value="Unassembled WGS sequence"/>
</dbReference>
<dbReference type="Pfam" id="PF00566">
    <property type="entry name" value="RabGAP-TBC"/>
    <property type="match status" value="1"/>
</dbReference>
<dbReference type="FunFam" id="1.10.472.80:FF:000054">
    <property type="entry name" value="Chromosome 16, whole genome shotgun sequence"/>
    <property type="match status" value="1"/>
</dbReference>
<dbReference type="GO" id="GO:0005096">
    <property type="term" value="F:GTPase activator activity"/>
    <property type="evidence" value="ECO:0007669"/>
    <property type="project" value="TreeGrafter"/>
</dbReference>
<feature type="compositionally biased region" description="Low complexity" evidence="1">
    <location>
        <begin position="418"/>
        <end position="434"/>
    </location>
</feature>
<sequence>MSASASTEEFIELLNAEQHVDLQKLKDYARHGVQPTVRGEVWLYLLGVLSDDKSQEMTSVRSKYLEYDGLDKHNAQLEKRIRSECVRYYHRLLMARPPAGRTLARSAQRISSRPNSWASRGPQSDSKGGLAMSTSSSSPLQAGSNGGGKLLNGGPGGQGKAGGGGTGGSTPVTRGPNRVDNGRWRALAGGSNAPASPSSTGAMANGLGMNLLADGSEEDLTDPEAMAAHELKHFSAAVQNIISAYLNRARWEAVQGQQQTQHQLDSHRHHRPQHQSGRRASFSEHHRRRLSTSSMAELTSERPRRGSTASSSGHSARKSIGSLDAVLAREEDTEDSRRPSTSSGLASAPRGSTQSLGSSAPSSPRHNPRPVFGSPTKMDLAPSHSSLPPTSSAQMNSSSNSSSNGSRPVTRHRSNTGSSRSARRLSTSSSSAFPSLPKEYEWAHQASSQPHHLPLPPKDLARLPVVSTTTMAAKAASTLGDGVAALVTGPSQTEYHPDMVYLCAPFVKCIRAETGMYFAFEKLLTTMEAHHVHHPLPSRISTFLTLFRTTLPELYAYFDEEEVDVIGLASAWLRHLLAAEMRIEDLMRLWDTYFAMPDFLDLHTYVCLAILTNCKDALEELDQSEAKSMLSSLPPLDVDRILNEAINIRLSHRQSQTSQ</sequence>
<feature type="compositionally biased region" description="Gly residues" evidence="1">
    <location>
        <begin position="144"/>
        <end position="168"/>
    </location>
</feature>
<dbReference type="SMART" id="SM00164">
    <property type="entry name" value="TBC"/>
    <property type="match status" value="1"/>
</dbReference>
<feature type="compositionally biased region" description="Basic and acidic residues" evidence="1">
    <location>
        <begin position="327"/>
        <end position="338"/>
    </location>
</feature>
<gene>
    <name evidence="3" type="ORF">FA10DRAFT_278707</name>
</gene>
<dbReference type="InterPro" id="IPR035969">
    <property type="entry name" value="Rab-GAP_TBC_sf"/>
</dbReference>
<feature type="compositionally biased region" description="Low complexity" evidence="1">
    <location>
        <begin position="188"/>
        <end position="202"/>
    </location>
</feature>
<dbReference type="Gene3D" id="1.10.10.750">
    <property type="entry name" value="Ypt/Rab-GAP domain of gyp1p, domain 1"/>
    <property type="match status" value="1"/>
</dbReference>
<keyword evidence="4" id="KW-1185">Reference proteome</keyword>
<dbReference type="AlphaFoldDB" id="A0A316YR80"/>
<feature type="compositionally biased region" description="Low complexity" evidence="1">
    <location>
        <begin position="391"/>
        <end position="406"/>
    </location>
</feature>
<evidence type="ECO:0000313" key="3">
    <source>
        <dbReference type="EMBL" id="PWN92060.1"/>
    </source>
</evidence>
<dbReference type="InParanoid" id="A0A316YR80"/>
<dbReference type="PROSITE" id="PS50086">
    <property type="entry name" value="TBC_RABGAP"/>
    <property type="match status" value="1"/>
</dbReference>
<dbReference type="PANTHER" id="PTHR22957">
    <property type="entry name" value="TBC1 DOMAIN FAMILY MEMBER GTPASE-ACTIVATING PROTEIN"/>
    <property type="match status" value="1"/>
</dbReference>
<feature type="compositionally biased region" description="Polar residues" evidence="1">
    <location>
        <begin position="339"/>
        <end position="365"/>
    </location>
</feature>
<evidence type="ECO:0000259" key="2">
    <source>
        <dbReference type="PROSITE" id="PS50086"/>
    </source>
</evidence>
<feature type="compositionally biased region" description="Polar residues" evidence="1">
    <location>
        <begin position="108"/>
        <end position="141"/>
    </location>
</feature>
<dbReference type="EMBL" id="KZ819635">
    <property type="protein sequence ID" value="PWN92060.1"/>
    <property type="molecule type" value="Genomic_DNA"/>
</dbReference>
<feature type="region of interest" description="Disordered" evidence="1">
    <location>
        <begin position="100"/>
        <end position="202"/>
    </location>
</feature>
<accession>A0A316YR80</accession>
<name>A0A316YR80_9BASI</name>
<reference evidence="3 4" key="1">
    <citation type="journal article" date="2018" name="Mol. Biol. Evol.">
        <title>Broad Genomic Sampling Reveals a Smut Pathogenic Ancestry of the Fungal Clade Ustilaginomycotina.</title>
        <authorList>
            <person name="Kijpornyongpan T."/>
            <person name="Mondo S.J."/>
            <person name="Barry K."/>
            <person name="Sandor L."/>
            <person name="Lee J."/>
            <person name="Lipzen A."/>
            <person name="Pangilinan J."/>
            <person name="LaButti K."/>
            <person name="Hainaut M."/>
            <person name="Henrissat B."/>
            <person name="Grigoriev I.V."/>
            <person name="Spatafora J.W."/>
            <person name="Aime M.C."/>
        </authorList>
    </citation>
    <scope>NUCLEOTIDE SEQUENCE [LARGE SCALE GENOMIC DNA]</scope>
    <source>
        <strain evidence="3 4">MCA 4198</strain>
    </source>
</reference>
<feature type="compositionally biased region" description="Basic residues" evidence="1">
    <location>
        <begin position="267"/>
        <end position="277"/>
    </location>
</feature>
<feature type="domain" description="Rab-GAP TBC" evidence="2">
    <location>
        <begin position="432"/>
        <end position="597"/>
    </location>
</feature>
<feature type="region of interest" description="Disordered" evidence="1">
    <location>
        <begin position="256"/>
        <end position="434"/>
    </location>
</feature>
<dbReference type="GeneID" id="37045396"/>
<dbReference type="InterPro" id="IPR000195">
    <property type="entry name" value="Rab-GAP-TBC_dom"/>
</dbReference>
<evidence type="ECO:0000256" key="1">
    <source>
        <dbReference type="SAM" id="MobiDB-lite"/>
    </source>
</evidence>
<dbReference type="SUPFAM" id="SSF47923">
    <property type="entry name" value="Ypt/Rab-GAP domain of gyp1p"/>
    <property type="match status" value="2"/>
</dbReference>
<dbReference type="Gene3D" id="1.10.472.80">
    <property type="entry name" value="Ypt/Rab-GAP domain of gyp1p, domain 3"/>
    <property type="match status" value="1"/>
</dbReference>
<protein>
    <recommendedName>
        <fullName evidence="2">Rab-GAP TBC domain-containing protein</fullName>
    </recommendedName>
</protein>
<dbReference type="OrthoDB" id="27140at2759"/>
<evidence type="ECO:0000313" key="4">
    <source>
        <dbReference type="Proteomes" id="UP000245768"/>
    </source>
</evidence>